<feature type="compositionally biased region" description="Basic and acidic residues" evidence="5">
    <location>
        <begin position="700"/>
        <end position="712"/>
    </location>
</feature>
<evidence type="ECO:0000259" key="9">
    <source>
        <dbReference type="Pfam" id="PF00746"/>
    </source>
</evidence>
<dbReference type="InterPro" id="IPR029052">
    <property type="entry name" value="Metallo-depent_PP-like"/>
</dbReference>
<organism evidence="11 12">
    <name type="scientific">Aerococcus kribbianus</name>
    <dbReference type="NCBI Taxonomy" id="2999064"/>
    <lineage>
        <taxon>Bacteria</taxon>
        <taxon>Bacillati</taxon>
        <taxon>Bacillota</taxon>
        <taxon>Bacilli</taxon>
        <taxon>Lactobacillales</taxon>
        <taxon>Aerococcaceae</taxon>
        <taxon>Aerococcus</taxon>
    </lineage>
</organism>
<evidence type="ECO:0000313" key="12">
    <source>
        <dbReference type="Proteomes" id="UP001146670"/>
    </source>
</evidence>
<evidence type="ECO:0000256" key="1">
    <source>
        <dbReference type="ARBA" id="ARBA00022512"/>
    </source>
</evidence>
<feature type="compositionally biased region" description="Acidic residues" evidence="5">
    <location>
        <begin position="77"/>
        <end position="87"/>
    </location>
</feature>
<dbReference type="Pfam" id="PF00746">
    <property type="entry name" value="Gram_pos_anchor"/>
    <property type="match status" value="1"/>
</dbReference>
<dbReference type="Gene3D" id="3.60.21.10">
    <property type="match status" value="1"/>
</dbReference>
<dbReference type="Pfam" id="PF00149">
    <property type="entry name" value="Metallophos"/>
    <property type="match status" value="1"/>
</dbReference>
<dbReference type="AlphaFoldDB" id="A0A9X3FRR1"/>
<feature type="domain" description="Calcineurin-like phosphoesterase" evidence="8">
    <location>
        <begin position="267"/>
        <end position="471"/>
    </location>
</feature>
<dbReference type="PANTHER" id="PTHR45867:SF3">
    <property type="entry name" value="ACID PHOSPHATASE TYPE 7"/>
    <property type="match status" value="1"/>
</dbReference>
<keyword evidence="12" id="KW-1185">Reference proteome</keyword>
<feature type="transmembrane region" description="Helical" evidence="6">
    <location>
        <begin position="757"/>
        <end position="777"/>
    </location>
</feature>
<evidence type="ECO:0000256" key="6">
    <source>
        <dbReference type="SAM" id="Phobius"/>
    </source>
</evidence>
<proteinExistence type="predicted"/>
<dbReference type="InterPro" id="IPR004843">
    <property type="entry name" value="Calcineurin-like_PHP"/>
</dbReference>
<sequence length="783" mass="85067">MANRKYKHLFLSGLITVSLLGAYSQSTLAAEEGLPSQTTTAASQAAPAEQAPAPAEDQGQAAADAEPTAEATPEADQAAEDQADQAAEELTAQVGNQEVAVSYEKPEVAPVEQSNDPDRIATTIPSDPSSEMAFNWYTKDALEDAHVIVSEHEDLSDGKRFEAQQKGTQTNHLERDQDGNVIYELADYDEEGRSVYFTDDVIAQDNHDWTGGAYSDGASLQPVMETINKAKATGLKANTTYYYRLGATGHMSPLGTFKTAAAGQDPFKFVHYTDTQNAFWNENARNEAAFGAQTLNEALAVAGDADFALHTGDIVEVSAVEDEWKDIMNQSQAGYLNVAHTFVPGNHDTYKTSYVDHLNVPITNSEDAGTYYSYDYNGSHFVVLNTNDNQKDADNPNGAALSNEQLSWLDNDLADARQRGVNWLVVTYHKPLYSSSYHSLQDADVQAVREDLITILDKHDVDLVLNGHDHVLTTTKPLVANIDVFSDGAVDKQSDLLTDDQGREFLMTDGTMFVIPNAAGTKLYDDIYNAPLEHIHKVRPKLSHMTQEDLDYYRSLFDRSDQPGDSPYFENSHSNNRESSTQNFGVYTVTPDELRIDLYQVEGNVLDAETPELRQPKLIASYSLINDQFDLAAHNADLAENNQAGNEEAGNQEGDQVVPPVKDEEANTGKEETPKGDAGKEDTNKADNTDTDPEATVSGKAEEAGNHAKADQDPVVAVVEAAKADQADKGGHKETAGEKQADKEVKASSLPATGQEATPLTVVGSLLAGLGLIFTFAGKKKVK</sequence>
<keyword evidence="6" id="KW-0812">Transmembrane</keyword>
<feature type="compositionally biased region" description="Basic and acidic residues" evidence="5">
    <location>
        <begin position="722"/>
        <end position="746"/>
    </location>
</feature>
<keyword evidence="2" id="KW-0964">Secreted</keyword>
<gene>
    <name evidence="11" type="ORF">OW157_02595</name>
</gene>
<dbReference type="PANTHER" id="PTHR45867">
    <property type="entry name" value="PURPLE ACID PHOSPHATASE"/>
    <property type="match status" value="1"/>
</dbReference>
<evidence type="ECO:0000256" key="2">
    <source>
        <dbReference type="ARBA" id="ARBA00022525"/>
    </source>
</evidence>
<dbReference type="SUPFAM" id="SSF49363">
    <property type="entry name" value="Purple acid phosphatase, N-terminal domain"/>
    <property type="match status" value="1"/>
</dbReference>
<dbReference type="SUPFAM" id="SSF56300">
    <property type="entry name" value="Metallo-dependent phosphatases"/>
    <property type="match status" value="1"/>
</dbReference>
<feature type="chain" id="PRO_5040876387" evidence="7">
    <location>
        <begin position="30"/>
        <end position="783"/>
    </location>
</feature>
<evidence type="ECO:0000259" key="10">
    <source>
        <dbReference type="Pfam" id="PF16656"/>
    </source>
</evidence>
<feature type="region of interest" description="Disordered" evidence="5">
    <location>
        <begin position="561"/>
        <end position="583"/>
    </location>
</feature>
<dbReference type="Proteomes" id="UP001146670">
    <property type="component" value="Unassembled WGS sequence"/>
</dbReference>
<feature type="compositionally biased region" description="Low complexity" evidence="5">
    <location>
        <begin position="645"/>
        <end position="654"/>
    </location>
</feature>
<dbReference type="Gene3D" id="2.60.40.380">
    <property type="entry name" value="Purple acid phosphatase-like, N-terminal"/>
    <property type="match status" value="1"/>
</dbReference>
<feature type="region of interest" description="Disordered" evidence="5">
    <location>
        <begin position="34"/>
        <end position="89"/>
    </location>
</feature>
<evidence type="ECO:0000256" key="5">
    <source>
        <dbReference type="SAM" id="MobiDB-lite"/>
    </source>
</evidence>
<keyword evidence="3 7" id="KW-0732">Signal</keyword>
<feature type="region of interest" description="Disordered" evidence="5">
    <location>
        <begin position="645"/>
        <end position="755"/>
    </location>
</feature>
<dbReference type="RefSeq" id="WP_268751771.1">
    <property type="nucleotide sequence ID" value="NZ_JAPRFQ010000001.1"/>
</dbReference>
<keyword evidence="6" id="KW-0472">Membrane</keyword>
<evidence type="ECO:0000256" key="7">
    <source>
        <dbReference type="SAM" id="SignalP"/>
    </source>
</evidence>
<feature type="compositionally biased region" description="Basic and acidic residues" evidence="5">
    <location>
        <begin position="661"/>
        <end position="688"/>
    </location>
</feature>
<feature type="region of interest" description="Disordered" evidence="5">
    <location>
        <begin position="102"/>
        <end position="127"/>
    </location>
</feature>
<feature type="compositionally biased region" description="Low complexity" evidence="5">
    <location>
        <begin position="35"/>
        <end position="76"/>
    </location>
</feature>
<evidence type="ECO:0000256" key="4">
    <source>
        <dbReference type="ARBA" id="ARBA00023088"/>
    </source>
</evidence>
<protein>
    <submittedName>
        <fullName evidence="11">Fibronectin type III domain-containing protein</fullName>
    </submittedName>
</protein>
<evidence type="ECO:0000313" key="11">
    <source>
        <dbReference type="EMBL" id="MCZ0725455.1"/>
    </source>
</evidence>
<reference evidence="11" key="1">
    <citation type="submission" date="2022-12" db="EMBL/GenBank/DDBJ databases">
        <title>Description and comparative metabolic analysis of Aerococcus sp. nov., isolated from the feces of a pig.</title>
        <authorList>
            <person name="Chang Y.-H."/>
        </authorList>
    </citation>
    <scope>NUCLEOTIDE SEQUENCE</scope>
    <source>
        <strain evidence="11">YH-aer222</strain>
    </source>
</reference>
<dbReference type="GO" id="GO:0003993">
    <property type="term" value="F:acid phosphatase activity"/>
    <property type="evidence" value="ECO:0007669"/>
    <property type="project" value="InterPro"/>
</dbReference>
<keyword evidence="1" id="KW-0134">Cell wall</keyword>
<comment type="caution">
    <text evidence="11">The sequence shown here is derived from an EMBL/GenBank/DDBJ whole genome shotgun (WGS) entry which is preliminary data.</text>
</comment>
<name>A0A9X3FRR1_9LACT</name>
<dbReference type="InterPro" id="IPR015914">
    <property type="entry name" value="PAPs_N"/>
</dbReference>
<feature type="compositionally biased region" description="Polar residues" evidence="5">
    <location>
        <begin position="569"/>
        <end position="583"/>
    </location>
</feature>
<dbReference type="NCBIfam" id="TIGR01167">
    <property type="entry name" value="LPXTG_anchor"/>
    <property type="match status" value="1"/>
</dbReference>
<dbReference type="InterPro" id="IPR019931">
    <property type="entry name" value="LPXTG_anchor"/>
</dbReference>
<keyword evidence="4" id="KW-0572">Peptidoglycan-anchor</keyword>
<feature type="signal peptide" evidence="7">
    <location>
        <begin position="1"/>
        <end position="29"/>
    </location>
</feature>
<dbReference type="GO" id="GO:0046872">
    <property type="term" value="F:metal ion binding"/>
    <property type="evidence" value="ECO:0007669"/>
    <property type="project" value="InterPro"/>
</dbReference>
<accession>A0A9X3FRR1</accession>
<feature type="domain" description="Gram-positive cocci surface proteins LPxTG" evidence="9">
    <location>
        <begin position="744"/>
        <end position="782"/>
    </location>
</feature>
<dbReference type="InterPro" id="IPR008963">
    <property type="entry name" value="Purple_acid_Pase-like_N"/>
</dbReference>
<evidence type="ECO:0000256" key="3">
    <source>
        <dbReference type="ARBA" id="ARBA00022729"/>
    </source>
</evidence>
<evidence type="ECO:0000259" key="8">
    <source>
        <dbReference type="Pfam" id="PF00149"/>
    </source>
</evidence>
<dbReference type="Pfam" id="PF16656">
    <property type="entry name" value="Pur_ac_phosph_N"/>
    <property type="match status" value="1"/>
</dbReference>
<feature type="domain" description="Purple acid phosphatase N-terminal" evidence="10">
    <location>
        <begin position="117"/>
        <end position="259"/>
    </location>
</feature>
<keyword evidence="6" id="KW-1133">Transmembrane helix</keyword>
<dbReference type="EMBL" id="JAPRFR010000001">
    <property type="protein sequence ID" value="MCZ0725455.1"/>
    <property type="molecule type" value="Genomic_DNA"/>
</dbReference>